<keyword evidence="5" id="KW-0547">Nucleotide-binding</keyword>
<evidence type="ECO:0000313" key="8">
    <source>
        <dbReference type="EnsemblMetazoa" id="XP_050515511.1"/>
    </source>
</evidence>
<feature type="signal peptide" evidence="5">
    <location>
        <begin position="1"/>
        <end position="19"/>
    </location>
</feature>
<dbReference type="PANTHER" id="PTHR11575:SF24">
    <property type="entry name" value="5'-NUCLEOTIDASE"/>
    <property type="match status" value="1"/>
</dbReference>
<evidence type="ECO:0000256" key="2">
    <source>
        <dbReference type="ARBA" id="ARBA00006654"/>
    </source>
</evidence>
<keyword evidence="4 5" id="KW-0732">Signal</keyword>
<dbReference type="InterPro" id="IPR004843">
    <property type="entry name" value="Calcineurin-like_PHP"/>
</dbReference>
<evidence type="ECO:0000256" key="3">
    <source>
        <dbReference type="ARBA" id="ARBA00012643"/>
    </source>
</evidence>
<dbReference type="InterPro" id="IPR008334">
    <property type="entry name" value="5'-Nucleotdase_C"/>
</dbReference>
<dbReference type="InterPro" id="IPR006179">
    <property type="entry name" value="5_nucleotidase/apyrase"/>
</dbReference>
<protein>
    <recommendedName>
        <fullName evidence="3">5'-nucleotidase</fullName>
        <ecNumber evidence="3">3.1.3.5</ecNumber>
    </recommendedName>
</protein>
<dbReference type="PROSITE" id="PS00786">
    <property type="entry name" value="5_NUCLEOTIDASE_2"/>
    <property type="match status" value="1"/>
</dbReference>
<keyword evidence="9" id="KW-1185">Reference proteome</keyword>
<dbReference type="SUPFAM" id="SSF55816">
    <property type="entry name" value="5'-nucleotidase (syn. UDP-sugar hydrolase), C-terminal domain"/>
    <property type="match status" value="1"/>
</dbReference>
<dbReference type="PANTHER" id="PTHR11575">
    <property type="entry name" value="5'-NUCLEOTIDASE-RELATED"/>
    <property type="match status" value="1"/>
</dbReference>
<dbReference type="GeneID" id="126890547"/>
<dbReference type="EC" id="3.1.3.5" evidence="3"/>
<dbReference type="SUPFAM" id="SSF56300">
    <property type="entry name" value="Metallo-dependent phosphatases"/>
    <property type="match status" value="1"/>
</dbReference>
<dbReference type="Gene3D" id="3.90.780.10">
    <property type="entry name" value="5'-Nucleotidase, C-terminal domain"/>
    <property type="match status" value="1"/>
</dbReference>
<dbReference type="PRINTS" id="PR01607">
    <property type="entry name" value="APYRASEFAMLY"/>
</dbReference>
<organism evidence="8 9">
    <name type="scientific">Diabrotica virgifera virgifera</name>
    <name type="common">western corn rootworm</name>
    <dbReference type="NCBI Taxonomy" id="50390"/>
    <lineage>
        <taxon>Eukaryota</taxon>
        <taxon>Metazoa</taxon>
        <taxon>Ecdysozoa</taxon>
        <taxon>Arthropoda</taxon>
        <taxon>Hexapoda</taxon>
        <taxon>Insecta</taxon>
        <taxon>Pterygota</taxon>
        <taxon>Neoptera</taxon>
        <taxon>Endopterygota</taxon>
        <taxon>Coleoptera</taxon>
        <taxon>Polyphaga</taxon>
        <taxon>Cucujiformia</taxon>
        <taxon>Chrysomeloidea</taxon>
        <taxon>Chrysomelidae</taxon>
        <taxon>Galerucinae</taxon>
        <taxon>Diabroticina</taxon>
        <taxon>Diabroticites</taxon>
        <taxon>Diabrotica</taxon>
    </lineage>
</organism>
<evidence type="ECO:0000256" key="1">
    <source>
        <dbReference type="ARBA" id="ARBA00000815"/>
    </source>
</evidence>
<dbReference type="Pfam" id="PF02872">
    <property type="entry name" value="5_nucleotid_C"/>
    <property type="match status" value="1"/>
</dbReference>
<comment type="similarity">
    <text evidence="2 5">Belongs to the 5'-nucleotidase family.</text>
</comment>
<feature type="chain" id="PRO_5044992709" description="5'-nucleotidase" evidence="5">
    <location>
        <begin position="20"/>
        <end position="579"/>
    </location>
</feature>
<dbReference type="EnsemblMetazoa" id="XM_050659554.1">
    <property type="protein sequence ID" value="XP_050515511.1"/>
    <property type="gene ID" value="LOC126890547"/>
</dbReference>
<dbReference type="Pfam" id="PF00149">
    <property type="entry name" value="Metallophos"/>
    <property type="match status" value="1"/>
</dbReference>
<name>A0ABM5KZ96_DIAVI</name>
<dbReference type="InterPro" id="IPR029052">
    <property type="entry name" value="Metallo-depent_PP-like"/>
</dbReference>
<accession>A0ABM5KZ96</accession>
<comment type="catalytic activity">
    <reaction evidence="1">
        <text>a ribonucleoside 5'-phosphate + H2O = a ribonucleoside + phosphate</text>
        <dbReference type="Rhea" id="RHEA:12484"/>
        <dbReference type="ChEBI" id="CHEBI:15377"/>
        <dbReference type="ChEBI" id="CHEBI:18254"/>
        <dbReference type="ChEBI" id="CHEBI:43474"/>
        <dbReference type="ChEBI" id="CHEBI:58043"/>
        <dbReference type="EC" id="3.1.3.5"/>
    </reaction>
</comment>
<evidence type="ECO:0000256" key="5">
    <source>
        <dbReference type="RuleBase" id="RU362119"/>
    </source>
</evidence>
<evidence type="ECO:0000256" key="4">
    <source>
        <dbReference type="ARBA" id="ARBA00022729"/>
    </source>
</evidence>
<evidence type="ECO:0000313" key="9">
    <source>
        <dbReference type="Proteomes" id="UP001652700"/>
    </source>
</evidence>
<keyword evidence="5" id="KW-0378">Hydrolase</keyword>
<dbReference type="Gene3D" id="3.60.21.10">
    <property type="match status" value="1"/>
</dbReference>
<evidence type="ECO:0000259" key="7">
    <source>
        <dbReference type="Pfam" id="PF02872"/>
    </source>
</evidence>
<proteinExistence type="inferred from homology"/>
<dbReference type="CDD" id="cd07409">
    <property type="entry name" value="MPP_CD73_N"/>
    <property type="match status" value="1"/>
</dbReference>
<dbReference type="RefSeq" id="XP_050515511.1">
    <property type="nucleotide sequence ID" value="XM_050659554.1"/>
</dbReference>
<reference evidence="8" key="1">
    <citation type="submission" date="2025-05" db="UniProtKB">
        <authorList>
            <consortium name="EnsemblMetazoa"/>
        </authorList>
    </citation>
    <scope>IDENTIFICATION</scope>
</reference>
<dbReference type="InterPro" id="IPR006146">
    <property type="entry name" value="5'-Nucleotdase_CS"/>
</dbReference>
<dbReference type="Proteomes" id="UP001652700">
    <property type="component" value="Unplaced"/>
</dbReference>
<feature type="domain" description="Calcineurin-like phosphoesterase" evidence="6">
    <location>
        <begin position="24"/>
        <end position="242"/>
    </location>
</feature>
<sequence length="579" mass="64509">MKYAALLFTFLNLLHLIFCDFDLVILHNNDIHGRFEQTERNSGTCQPKNRNTTCIGGFARTAHVIRKHREAAQNGTGPEVLYLYAGDTFIGTVWYTVHTWNISSTFMNLLRPDAQCLGNHEFDKGTKELGQYLSKLTFPTVTCNLDLSLEPNITPYVQKYIIIEKAGRKIGIIGYLTPETKKISSPEQTIFLDEIEEINKQAELLDQQGIKIIIAVGHSGYLKDKEIAEKVPLVDVVVGGHTNTFLWNGPQPDTDTIDGPYPTVITQPSGKKVPVVQAYAYTKYLGILNLTFSEMGDVLSYSGQPEFLVNSIPQDEDILKQLESYRPSTEAINGEIVASLQVTLDGHSCRLKECNFGNLIADANVLYKAAYSMISWTDYPIGLMNGGSIRASISRDSKLTVTRGEILETLPFGNQIVSLKLSGADLIKTLELGIRSNGETSRGEFLQVSGLKVVYDRSKPPMSRVVSVHVRCGFCKIPKYDPIQLNRNYSIVTIDYLTDGFDGHYILKEKGFDKRYEDVSDVDALIWYLKRNDPVFAEVQGRITFVNKSNNLSSASSGGLRHNCGLTAVILLVSFLCVI</sequence>
<dbReference type="InterPro" id="IPR036907">
    <property type="entry name" value="5'-Nucleotdase_C_sf"/>
</dbReference>
<evidence type="ECO:0000259" key="6">
    <source>
        <dbReference type="Pfam" id="PF00149"/>
    </source>
</evidence>
<feature type="domain" description="5'-Nucleotidase C-terminal" evidence="7">
    <location>
        <begin position="341"/>
        <end position="508"/>
    </location>
</feature>